<dbReference type="PANTHER" id="PTHR43794:SF11">
    <property type="entry name" value="AMIDOHYDROLASE-RELATED DOMAIN-CONTAINING PROTEIN"/>
    <property type="match status" value="1"/>
</dbReference>
<evidence type="ECO:0000313" key="6">
    <source>
        <dbReference type="EMBL" id="AGL02158.1"/>
    </source>
</evidence>
<reference evidence="6 7" key="1">
    <citation type="submission" date="2012-01" db="EMBL/GenBank/DDBJ databases">
        <title>Complete sequence of Desulfotomaculum gibsoniae DSM 7213.</title>
        <authorList>
            <consortium name="US DOE Joint Genome Institute"/>
            <person name="Lucas S."/>
            <person name="Han J."/>
            <person name="Lapidus A."/>
            <person name="Cheng J.-F."/>
            <person name="Goodwin L."/>
            <person name="Pitluck S."/>
            <person name="Peters L."/>
            <person name="Ovchinnikova G."/>
            <person name="Teshima H."/>
            <person name="Detter J.C."/>
            <person name="Han C."/>
            <person name="Tapia R."/>
            <person name="Land M."/>
            <person name="Hauser L."/>
            <person name="Kyrpides N."/>
            <person name="Ivanova N."/>
            <person name="Pagani I."/>
            <person name="Parshina S."/>
            <person name="Plugge C."/>
            <person name="Muyzer G."/>
            <person name="Kuever J."/>
            <person name="Ivanova A."/>
            <person name="Nazina T."/>
            <person name="Klenk H.-P."/>
            <person name="Brambilla E."/>
            <person name="Spring S."/>
            <person name="Stams A.F."/>
            <person name="Woyke T."/>
        </authorList>
    </citation>
    <scope>NUCLEOTIDE SEQUENCE [LARGE SCALE GENOMIC DNA]</scope>
    <source>
        <strain evidence="6 7">DSM 7213</strain>
    </source>
</reference>
<dbReference type="InterPro" id="IPR032466">
    <property type="entry name" value="Metal_Hydrolase"/>
</dbReference>
<feature type="binding site" evidence="4">
    <location>
        <position position="213"/>
    </location>
    <ligand>
        <name>Zn(2+)</name>
        <dbReference type="ChEBI" id="CHEBI:29105"/>
    </ligand>
</feature>
<dbReference type="CDD" id="cd01298">
    <property type="entry name" value="ATZ_TRZ_like"/>
    <property type="match status" value="1"/>
</dbReference>
<feature type="binding site" evidence="4">
    <location>
        <position position="67"/>
    </location>
    <ligand>
        <name>Zn(2+)</name>
        <dbReference type="ChEBI" id="CHEBI:29105"/>
    </ligand>
</feature>
<dbReference type="SUPFAM" id="SSF51556">
    <property type="entry name" value="Metallo-dependent hydrolases"/>
    <property type="match status" value="1"/>
</dbReference>
<dbReference type="eggNOG" id="COG0402">
    <property type="taxonomic scope" value="Bacteria"/>
</dbReference>
<dbReference type="EC" id="3.5.4.28" evidence="4"/>
<evidence type="ECO:0000259" key="5">
    <source>
        <dbReference type="Pfam" id="PF01979"/>
    </source>
</evidence>
<dbReference type="FunFam" id="3.20.20.140:FF:000014">
    <property type="entry name" value="5-methylthioadenosine/S-adenosylhomocysteine deaminase"/>
    <property type="match status" value="1"/>
</dbReference>
<keyword evidence="1 4" id="KW-0479">Metal-binding</keyword>
<comment type="similarity">
    <text evidence="4">Belongs to the metallo-dependent hydrolases superfamily. MTA/SAH deaminase family.</text>
</comment>
<dbReference type="Proteomes" id="UP000013520">
    <property type="component" value="Chromosome"/>
</dbReference>
<evidence type="ECO:0000313" key="7">
    <source>
        <dbReference type="Proteomes" id="UP000013520"/>
    </source>
</evidence>
<dbReference type="GO" id="GO:0050270">
    <property type="term" value="F:S-adenosylhomocysteine deaminase activity"/>
    <property type="evidence" value="ECO:0007669"/>
    <property type="project" value="UniProtKB-UniRule"/>
</dbReference>
<dbReference type="OrthoDB" id="9807210at2"/>
<evidence type="ECO:0000256" key="3">
    <source>
        <dbReference type="ARBA" id="ARBA00022833"/>
    </source>
</evidence>
<dbReference type="InterPro" id="IPR006680">
    <property type="entry name" value="Amidohydro-rel"/>
</dbReference>
<evidence type="ECO:0000256" key="2">
    <source>
        <dbReference type="ARBA" id="ARBA00022801"/>
    </source>
</evidence>
<dbReference type="Gene3D" id="3.20.20.140">
    <property type="entry name" value="Metal-dependent hydrolases"/>
    <property type="match status" value="1"/>
</dbReference>
<dbReference type="HOGENOM" id="CLU_012358_2_1_9"/>
<dbReference type="EMBL" id="CP003273">
    <property type="protein sequence ID" value="AGL02158.1"/>
    <property type="molecule type" value="Genomic_DNA"/>
</dbReference>
<comment type="caution">
    <text evidence="4">Lacks conserved residue(s) required for the propagation of feature annotation.</text>
</comment>
<dbReference type="STRING" id="767817.Desgi_2754"/>
<organism evidence="6 7">
    <name type="scientific">Desulfoscipio gibsoniae DSM 7213</name>
    <dbReference type="NCBI Taxonomy" id="767817"/>
    <lineage>
        <taxon>Bacteria</taxon>
        <taxon>Bacillati</taxon>
        <taxon>Bacillota</taxon>
        <taxon>Clostridia</taxon>
        <taxon>Eubacteriales</taxon>
        <taxon>Desulfallaceae</taxon>
        <taxon>Desulfoscipio</taxon>
    </lineage>
</organism>
<evidence type="ECO:0000256" key="1">
    <source>
        <dbReference type="ARBA" id="ARBA00022723"/>
    </source>
</evidence>
<feature type="binding site" evidence="4">
    <location>
        <position position="186"/>
    </location>
    <ligand>
        <name>substrate</name>
    </ligand>
</feature>
<feature type="binding site" evidence="4">
    <location>
        <position position="301"/>
    </location>
    <ligand>
        <name>Zn(2+)</name>
        <dbReference type="ChEBI" id="CHEBI:29105"/>
    </ligand>
</feature>
<gene>
    <name evidence="4" type="primary">mtaD</name>
    <name evidence="6" type="ORF">Desgi_2754</name>
</gene>
<dbReference type="Pfam" id="PF01979">
    <property type="entry name" value="Amidohydro_1"/>
    <property type="match status" value="1"/>
</dbReference>
<keyword evidence="7" id="KW-1185">Reference proteome</keyword>
<name>R4KG14_9FIRM</name>
<dbReference type="PANTHER" id="PTHR43794">
    <property type="entry name" value="AMINOHYDROLASE SSNA-RELATED"/>
    <property type="match status" value="1"/>
</dbReference>
<comment type="catalytic activity">
    <reaction evidence="4">
        <text>S-methyl-5'-thioadenosine + H2O + H(+) = S-methyl-5'-thioinosine + NH4(+)</text>
        <dbReference type="Rhea" id="RHEA:25025"/>
        <dbReference type="ChEBI" id="CHEBI:15377"/>
        <dbReference type="ChEBI" id="CHEBI:15378"/>
        <dbReference type="ChEBI" id="CHEBI:17509"/>
        <dbReference type="ChEBI" id="CHEBI:28938"/>
        <dbReference type="ChEBI" id="CHEBI:48595"/>
        <dbReference type="EC" id="3.5.4.31"/>
    </reaction>
</comment>
<feature type="binding site" evidence="4">
    <location>
        <position position="148"/>
    </location>
    <ligand>
        <name>substrate</name>
    </ligand>
</feature>
<accession>R4KG14</accession>
<dbReference type="InterPro" id="IPR050287">
    <property type="entry name" value="MTA/SAH_deaminase"/>
</dbReference>
<protein>
    <recommendedName>
        <fullName evidence="4">5-methylthioadenosine/S-adenosylhomocysteine deaminase</fullName>
        <shortName evidence="4">MTA/SAH deaminase</shortName>
        <ecNumber evidence="4">3.5.4.28</ecNumber>
        <ecNumber evidence="4">3.5.4.31</ecNumber>
    </recommendedName>
</protein>
<dbReference type="EC" id="3.5.4.31" evidence="4"/>
<dbReference type="HAMAP" id="MF_01281">
    <property type="entry name" value="MTA_SAH_deamin"/>
    <property type="match status" value="1"/>
</dbReference>
<dbReference type="AlphaFoldDB" id="R4KG14"/>
<dbReference type="InterPro" id="IPR011059">
    <property type="entry name" value="Metal-dep_hydrolase_composite"/>
</dbReference>
<feature type="binding site" evidence="4">
    <location>
        <position position="301"/>
    </location>
    <ligand>
        <name>substrate</name>
    </ligand>
</feature>
<keyword evidence="2 4" id="KW-0378">Hydrolase</keyword>
<sequence length="441" mass="47810">MADLLIKCMAVLTMDGEGDIIHNGEIAVRDDVIYHVGPSGSTPGDFSPERVLDYPRMVALPGFVNCHTHAAMTLFRGYADDLPLMQWLNEKIWPLEALLTQEDIYKGTLLCCAEMIRGGTTTFADMYVDMGRVAQAADESGMRAVLSRGMVGFGSAGEKALAESIEFIKQWYGGAGGRVACMFGPHAPYTCPPEFLKKVIAAAKELDVAIHIHLAETNDEINEINEKYGQTPIALMEETGLFELPVLAAHCVHLNDNDIATLARHRVGIAHNPQSNMKLASGVAPVTRLLEAGAVVGLGTDGASSNNNVDMLEEVRATALLQKLHTGDASALPAYQALYMATAGGARALGMQDQIGRLVNGLKADIILMDMHKPHLYPLFDIYAQIVYAAASADVHTVIINGRVVMENRRVLTLDEDVIMAEAQRCAELLVQRSNIAKKQQ</sequence>
<dbReference type="InterPro" id="IPR023512">
    <property type="entry name" value="Deaminase_MtaD/DadD"/>
</dbReference>
<dbReference type="KEGG" id="dgi:Desgi_2754"/>
<dbReference type="GO" id="GO:0046872">
    <property type="term" value="F:metal ion binding"/>
    <property type="evidence" value="ECO:0007669"/>
    <property type="project" value="UniProtKB-KW"/>
</dbReference>
<dbReference type="Gene3D" id="2.30.40.10">
    <property type="entry name" value="Urease, subunit C, domain 1"/>
    <property type="match status" value="1"/>
</dbReference>
<keyword evidence="3 4" id="KW-0862">Zinc</keyword>
<comment type="cofactor">
    <cofactor evidence="4">
        <name>Zn(2+)</name>
        <dbReference type="ChEBI" id="CHEBI:29105"/>
    </cofactor>
    <text evidence="4">Binds 1 zinc ion per subunit.</text>
</comment>
<evidence type="ECO:0000256" key="4">
    <source>
        <dbReference type="HAMAP-Rule" id="MF_01281"/>
    </source>
</evidence>
<feature type="binding site" evidence="4">
    <location>
        <position position="216"/>
    </location>
    <ligand>
        <name>substrate</name>
    </ligand>
</feature>
<dbReference type="RefSeq" id="WP_006521889.1">
    <property type="nucleotide sequence ID" value="NC_021184.1"/>
</dbReference>
<feature type="binding site" evidence="4">
    <location>
        <position position="96"/>
    </location>
    <ligand>
        <name>substrate</name>
    </ligand>
</feature>
<feature type="binding site" evidence="4">
    <location>
        <position position="69"/>
    </location>
    <ligand>
        <name>Zn(2+)</name>
        <dbReference type="ChEBI" id="CHEBI:29105"/>
    </ligand>
</feature>
<comment type="catalytic activity">
    <reaction evidence="4">
        <text>S-adenosyl-L-homocysteine + H2O + H(+) = S-inosyl-L-homocysteine + NH4(+)</text>
        <dbReference type="Rhea" id="RHEA:20716"/>
        <dbReference type="ChEBI" id="CHEBI:15377"/>
        <dbReference type="ChEBI" id="CHEBI:15378"/>
        <dbReference type="ChEBI" id="CHEBI:28938"/>
        <dbReference type="ChEBI" id="CHEBI:57856"/>
        <dbReference type="ChEBI" id="CHEBI:57985"/>
        <dbReference type="EC" id="3.5.4.28"/>
    </reaction>
</comment>
<feature type="domain" description="Amidohydrolase-related" evidence="5">
    <location>
        <begin position="59"/>
        <end position="405"/>
    </location>
</feature>
<comment type="function">
    <text evidence="4">Catalyzes the deamination of 5-methylthioadenosine and S-adenosyl-L-homocysteine into 5-methylthioinosine and S-inosyl-L-homocysteine, respectively. Is also able to deaminate adenosine.</text>
</comment>
<dbReference type="SUPFAM" id="SSF51338">
    <property type="entry name" value="Composite domain of metallo-dependent hydrolases"/>
    <property type="match status" value="1"/>
</dbReference>
<proteinExistence type="inferred from homology"/>
<dbReference type="GO" id="GO:0090614">
    <property type="term" value="F:5'-methylthioadenosine deaminase activity"/>
    <property type="evidence" value="ECO:0007669"/>
    <property type="project" value="UniProtKB-UniRule"/>
</dbReference>